<name>A0A841TZ05_9BACL</name>
<dbReference type="AlphaFoldDB" id="A0A841TZ05"/>
<keyword evidence="3 6" id="KW-0812">Transmembrane</keyword>
<keyword evidence="2" id="KW-1003">Cell membrane</keyword>
<feature type="transmembrane region" description="Helical" evidence="6">
    <location>
        <begin position="73"/>
        <end position="91"/>
    </location>
</feature>
<feature type="transmembrane region" description="Helical" evidence="6">
    <location>
        <begin position="274"/>
        <end position="292"/>
    </location>
</feature>
<feature type="transmembrane region" description="Helical" evidence="6">
    <location>
        <begin position="41"/>
        <end position="61"/>
    </location>
</feature>
<dbReference type="PANTHER" id="PTHR32196:SF72">
    <property type="entry name" value="RIBOSE IMPORT PERMEASE PROTEIN RBSC"/>
    <property type="match status" value="1"/>
</dbReference>
<dbReference type="Pfam" id="PF02653">
    <property type="entry name" value="BPD_transp_2"/>
    <property type="match status" value="1"/>
</dbReference>
<evidence type="ECO:0000313" key="8">
    <source>
        <dbReference type="Proteomes" id="UP000553776"/>
    </source>
</evidence>
<dbReference type="PANTHER" id="PTHR32196">
    <property type="entry name" value="ABC TRANSPORTER PERMEASE PROTEIN YPHD-RELATED-RELATED"/>
    <property type="match status" value="1"/>
</dbReference>
<evidence type="ECO:0000256" key="6">
    <source>
        <dbReference type="SAM" id="Phobius"/>
    </source>
</evidence>
<evidence type="ECO:0000256" key="2">
    <source>
        <dbReference type="ARBA" id="ARBA00022475"/>
    </source>
</evidence>
<keyword evidence="4 6" id="KW-1133">Transmembrane helix</keyword>
<protein>
    <submittedName>
        <fullName evidence="7">ABC transporter permease</fullName>
    </submittedName>
</protein>
<dbReference type="EMBL" id="JACJVR010000073">
    <property type="protein sequence ID" value="MBB6693465.1"/>
    <property type="molecule type" value="Genomic_DNA"/>
</dbReference>
<evidence type="ECO:0000256" key="3">
    <source>
        <dbReference type="ARBA" id="ARBA00022692"/>
    </source>
</evidence>
<feature type="transmembrane region" description="Helical" evidence="6">
    <location>
        <begin position="98"/>
        <end position="118"/>
    </location>
</feature>
<evidence type="ECO:0000256" key="4">
    <source>
        <dbReference type="ARBA" id="ARBA00022989"/>
    </source>
</evidence>
<accession>A0A841TZ05</accession>
<reference evidence="7 8" key="1">
    <citation type="submission" date="2020-08" db="EMBL/GenBank/DDBJ databases">
        <title>Cohnella phylogeny.</title>
        <authorList>
            <person name="Dunlap C."/>
        </authorList>
    </citation>
    <scope>NUCLEOTIDE SEQUENCE [LARGE SCALE GENOMIC DNA]</scope>
    <source>
        <strain evidence="7 8">DSM 25239</strain>
    </source>
</reference>
<evidence type="ECO:0000313" key="7">
    <source>
        <dbReference type="EMBL" id="MBB6693465.1"/>
    </source>
</evidence>
<organism evidence="7 8">
    <name type="scientific">Cohnella xylanilytica</name>
    <dbReference type="NCBI Taxonomy" id="557555"/>
    <lineage>
        <taxon>Bacteria</taxon>
        <taxon>Bacillati</taxon>
        <taxon>Bacillota</taxon>
        <taxon>Bacilli</taxon>
        <taxon>Bacillales</taxon>
        <taxon>Paenibacillaceae</taxon>
        <taxon>Cohnella</taxon>
    </lineage>
</organism>
<keyword evidence="8" id="KW-1185">Reference proteome</keyword>
<feature type="transmembrane region" description="Helical" evidence="6">
    <location>
        <begin position="243"/>
        <end position="262"/>
    </location>
</feature>
<feature type="transmembrane region" description="Helical" evidence="6">
    <location>
        <begin position="124"/>
        <end position="145"/>
    </location>
</feature>
<proteinExistence type="predicted"/>
<keyword evidence="5 6" id="KW-0472">Membrane</keyword>
<evidence type="ECO:0000256" key="1">
    <source>
        <dbReference type="ARBA" id="ARBA00004651"/>
    </source>
</evidence>
<dbReference type="GO" id="GO:0022857">
    <property type="term" value="F:transmembrane transporter activity"/>
    <property type="evidence" value="ECO:0007669"/>
    <property type="project" value="InterPro"/>
</dbReference>
<comment type="subcellular location">
    <subcellularLocation>
        <location evidence="1">Cell membrane</location>
        <topology evidence="1">Multi-pass membrane protein</topology>
    </subcellularLocation>
</comment>
<evidence type="ECO:0000256" key="5">
    <source>
        <dbReference type="ARBA" id="ARBA00023136"/>
    </source>
</evidence>
<sequence>MKNRGRIALASETAETAETVAAGGASAAAPKRSASANIAKFRELGLLAFIVLLSAGVQLRNPSFLTWENINDIATNTAILSILAVGMMLVIVTRGIDLSIGATLALSGMIAALTVKQYPGANPALALLIGVGIGLACGAVLGFLVSKVRILPIIATLGMMNVFRGLTFEASGGKWVSAHQMPDSFKAIATGKLLGVNHLILIAVVIYLVAYFFVNHTRTGRQVYAVGSNPESAAISGIRTGRILGLVYTVMGGLSGLAGVLWVSKFASAQGDTASGYELSVIAACVLGGVSIAGGSGKISGIVLGSVLLGILNNALPMIDVSPFWQNWIQGMIILVAVLVNALVKRGIDRNHLMRRRI</sequence>
<gene>
    <name evidence="7" type="ORF">H7B90_18910</name>
</gene>
<feature type="transmembrane region" description="Helical" evidence="6">
    <location>
        <begin position="299"/>
        <end position="316"/>
    </location>
</feature>
<dbReference type="GO" id="GO:0005886">
    <property type="term" value="C:plasma membrane"/>
    <property type="evidence" value="ECO:0007669"/>
    <property type="project" value="UniProtKB-SubCell"/>
</dbReference>
<dbReference type="RefSeq" id="WP_185137441.1">
    <property type="nucleotide sequence ID" value="NZ_BORM01000070.1"/>
</dbReference>
<dbReference type="Proteomes" id="UP000553776">
    <property type="component" value="Unassembled WGS sequence"/>
</dbReference>
<feature type="transmembrane region" description="Helical" evidence="6">
    <location>
        <begin position="328"/>
        <end position="348"/>
    </location>
</feature>
<feature type="transmembrane region" description="Helical" evidence="6">
    <location>
        <begin position="187"/>
        <end position="214"/>
    </location>
</feature>
<dbReference type="CDD" id="cd06579">
    <property type="entry name" value="TM_PBP1_transp_AraH_like"/>
    <property type="match status" value="1"/>
</dbReference>
<comment type="caution">
    <text evidence="7">The sequence shown here is derived from an EMBL/GenBank/DDBJ whole genome shotgun (WGS) entry which is preliminary data.</text>
</comment>
<feature type="transmembrane region" description="Helical" evidence="6">
    <location>
        <begin position="150"/>
        <end position="167"/>
    </location>
</feature>
<dbReference type="InterPro" id="IPR001851">
    <property type="entry name" value="ABC_transp_permease"/>
</dbReference>